<feature type="compositionally biased region" description="Basic and acidic residues" evidence="1">
    <location>
        <begin position="51"/>
        <end position="64"/>
    </location>
</feature>
<keyword evidence="2" id="KW-0812">Transmembrane</keyword>
<feature type="region of interest" description="Disordered" evidence="1">
    <location>
        <begin position="160"/>
        <end position="268"/>
    </location>
</feature>
<dbReference type="RefSeq" id="WP_344438651.1">
    <property type="nucleotide sequence ID" value="NZ_BAAALF010000005.1"/>
</dbReference>
<organism evidence="4 5">
    <name type="scientific">Kitasatospora nipponensis</name>
    <dbReference type="NCBI Taxonomy" id="258049"/>
    <lineage>
        <taxon>Bacteria</taxon>
        <taxon>Bacillati</taxon>
        <taxon>Actinomycetota</taxon>
        <taxon>Actinomycetes</taxon>
        <taxon>Kitasatosporales</taxon>
        <taxon>Streptomycetaceae</taxon>
        <taxon>Kitasatospora</taxon>
    </lineage>
</organism>
<keyword evidence="5" id="KW-1185">Reference proteome</keyword>
<evidence type="ECO:0000256" key="1">
    <source>
        <dbReference type="SAM" id="MobiDB-lite"/>
    </source>
</evidence>
<evidence type="ECO:0000259" key="3">
    <source>
        <dbReference type="Pfam" id="PF10708"/>
    </source>
</evidence>
<dbReference type="Proteomes" id="UP001500037">
    <property type="component" value="Unassembled WGS sequence"/>
</dbReference>
<feature type="compositionally biased region" description="Low complexity" evidence="1">
    <location>
        <begin position="111"/>
        <end position="122"/>
    </location>
</feature>
<feature type="compositionally biased region" description="Low complexity" evidence="1">
    <location>
        <begin position="72"/>
        <end position="81"/>
    </location>
</feature>
<dbReference type="Pfam" id="PF10708">
    <property type="entry name" value="DUF2510"/>
    <property type="match status" value="1"/>
</dbReference>
<proteinExistence type="predicted"/>
<protein>
    <recommendedName>
        <fullName evidence="3">DUF2510 domain-containing protein</fullName>
    </recommendedName>
</protein>
<keyword evidence="2" id="KW-0472">Membrane</keyword>
<evidence type="ECO:0000313" key="5">
    <source>
        <dbReference type="Proteomes" id="UP001500037"/>
    </source>
</evidence>
<gene>
    <name evidence="4" type="ORF">GCM10009665_05640</name>
</gene>
<evidence type="ECO:0000313" key="4">
    <source>
        <dbReference type="EMBL" id="GAA1218567.1"/>
    </source>
</evidence>
<feature type="domain" description="DUF2510" evidence="3">
    <location>
        <begin position="8"/>
        <end position="44"/>
    </location>
</feature>
<sequence>MSEAKIPAGWYPDPQDTTSDPRPERWWDGAGWTATTRPGGAAASAEEESAEERTAVLDVARTDGDQGGEQAGDPAGDPGSDPGSGLGSEGPRVIEGEVLDNGTVRFPEPPTAAAFGAEGFPAPKKPSLRKRLLRPVVVAAAVAGLLGLAVGSGATYLAVDHHDKDGKHPQAAPQNTQQPGHKRGQNGNGGGLNGGGNGGGNNNGSGGNGFNGGSGGSGGLGGNGGSGGSGGFPGFPGFPGFGGSGGNGGSGGGANGGGSGGGASRSGVAADEVNGISLPIPAGWQGGTTRAGTAALSIGEYQCPGSTGSGGSGGSGDSGGSATTTCSLGGVNTDRIEGTDPQAAAKSDIVAAAKESYGNIKSHQELKSEPVTVDGRSGYLVRWQVGAEQGNDGTVESVVFPSADGKSLISVRLGFDIAAKAPAVSVMDTIISGIADYQGGGGSAGGGTNT</sequence>
<feature type="transmembrane region" description="Helical" evidence="2">
    <location>
        <begin position="132"/>
        <end position="159"/>
    </location>
</feature>
<keyword evidence="2" id="KW-1133">Transmembrane helix</keyword>
<accession>A0ABN1VP83</accession>
<dbReference type="EMBL" id="BAAALF010000005">
    <property type="protein sequence ID" value="GAA1218567.1"/>
    <property type="molecule type" value="Genomic_DNA"/>
</dbReference>
<feature type="region of interest" description="Disordered" evidence="1">
    <location>
        <begin position="1"/>
        <end position="125"/>
    </location>
</feature>
<name>A0ABN1VP83_9ACTN</name>
<reference evidence="4 5" key="1">
    <citation type="journal article" date="2019" name="Int. J. Syst. Evol. Microbiol.">
        <title>The Global Catalogue of Microorganisms (GCM) 10K type strain sequencing project: providing services to taxonomists for standard genome sequencing and annotation.</title>
        <authorList>
            <consortium name="The Broad Institute Genomics Platform"/>
            <consortium name="The Broad Institute Genome Sequencing Center for Infectious Disease"/>
            <person name="Wu L."/>
            <person name="Ma J."/>
        </authorList>
    </citation>
    <scope>NUCLEOTIDE SEQUENCE [LARGE SCALE GENOMIC DNA]</scope>
    <source>
        <strain evidence="4 5">JCM 13004</strain>
    </source>
</reference>
<evidence type="ECO:0000256" key="2">
    <source>
        <dbReference type="SAM" id="Phobius"/>
    </source>
</evidence>
<comment type="caution">
    <text evidence="4">The sequence shown here is derived from an EMBL/GenBank/DDBJ whole genome shotgun (WGS) entry which is preliminary data.</text>
</comment>
<feature type="compositionally biased region" description="Gly residues" evidence="1">
    <location>
        <begin position="186"/>
        <end position="264"/>
    </location>
</feature>
<dbReference type="InterPro" id="IPR018929">
    <property type="entry name" value="DUF2510"/>
</dbReference>